<evidence type="ECO:0000313" key="3">
    <source>
        <dbReference type="Proteomes" id="UP001159427"/>
    </source>
</evidence>
<protein>
    <submittedName>
        <fullName evidence="2">Uncharacterized protein</fullName>
    </submittedName>
</protein>
<feature type="region of interest" description="Disordered" evidence="1">
    <location>
        <begin position="1"/>
        <end position="27"/>
    </location>
</feature>
<sequence length="100" mass="11568">MFHFFPLESRSSELDGETEPSHPEGRKLTYERDFLLQLQTHPLSQIKPEGLPDLEVVLGQARTLSKSCFSQNRMQKSDGNENMFLPSFMRQQSRVSCSNY</sequence>
<keyword evidence="3" id="KW-1185">Reference proteome</keyword>
<proteinExistence type="predicted"/>
<organism evidence="2 3">
    <name type="scientific">Porites evermanni</name>
    <dbReference type="NCBI Taxonomy" id="104178"/>
    <lineage>
        <taxon>Eukaryota</taxon>
        <taxon>Metazoa</taxon>
        <taxon>Cnidaria</taxon>
        <taxon>Anthozoa</taxon>
        <taxon>Hexacorallia</taxon>
        <taxon>Scleractinia</taxon>
        <taxon>Fungiina</taxon>
        <taxon>Poritidae</taxon>
        <taxon>Porites</taxon>
    </lineage>
</organism>
<dbReference type="Pfam" id="PF05456">
    <property type="entry name" value="eIF_4EBP"/>
    <property type="match status" value="1"/>
</dbReference>
<reference evidence="2 3" key="1">
    <citation type="submission" date="2022-05" db="EMBL/GenBank/DDBJ databases">
        <authorList>
            <consortium name="Genoscope - CEA"/>
            <person name="William W."/>
        </authorList>
    </citation>
    <scope>NUCLEOTIDE SEQUENCE [LARGE SCALE GENOMIC DNA]</scope>
</reference>
<dbReference type="EMBL" id="CALNXI010000701">
    <property type="protein sequence ID" value="CAH3036589.1"/>
    <property type="molecule type" value="Genomic_DNA"/>
</dbReference>
<accession>A0ABN8MVQ6</accession>
<name>A0ABN8MVQ6_9CNID</name>
<evidence type="ECO:0000313" key="2">
    <source>
        <dbReference type="EMBL" id="CAH3036589.1"/>
    </source>
</evidence>
<evidence type="ECO:0000256" key="1">
    <source>
        <dbReference type="SAM" id="MobiDB-lite"/>
    </source>
</evidence>
<dbReference type="Proteomes" id="UP001159427">
    <property type="component" value="Unassembled WGS sequence"/>
</dbReference>
<comment type="caution">
    <text evidence="2">The sequence shown here is derived from an EMBL/GenBank/DDBJ whole genome shotgun (WGS) entry which is preliminary data.</text>
</comment>
<dbReference type="InterPro" id="IPR008606">
    <property type="entry name" value="EIF4EBP"/>
</dbReference>
<gene>
    <name evidence="2" type="ORF">PEVE_00039661</name>
</gene>